<proteinExistence type="predicted"/>
<organism evidence="1 2">
    <name type="scientific">Acinetobacter piscicola</name>
    <dbReference type="NCBI Taxonomy" id="2006115"/>
    <lineage>
        <taxon>Bacteria</taxon>
        <taxon>Pseudomonadati</taxon>
        <taxon>Pseudomonadota</taxon>
        <taxon>Gammaproteobacteria</taxon>
        <taxon>Moraxellales</taxon>
        <taxon>Moraxellaceae</taxon>
        <taxon>Acinetobacter</taxon>
    </lineage>
</organism>
<protein>
    <submittedName>
        <fullName evidence="1">Uncharacterized protein</fullName>
    </submittedName>
</protein>
<accession>A0A7S6VZS4</accession>
<evidence type="ECO:0000313" key="1">
    <source>
        <dbReference type="EMBL" id="QOW47909.1"/>
    </source>
</evidence>
<dbReference type="Proteomes" id="UP000593966">
    <property type="component" value="Chromosome"/>
</dbReference>
<name>A0A7S6VZS4_9GAMM</name>
<reference evidence="1 2" key="1">
    <citation type="submission" date="2020-02" db="EMBL/GenBank/DDBJ databases">
        <title>Tigecycline-resistant Acinetobacter species from pigs and migratory birds.</title>
        <authorList>
            <person name="Chen C."/>
            <person name="Sun J."/>
            <person name="Liao X.-P."/>
            <person name="Liu Y.-H."/>
        </authorList>
    </citation>
    <scope>NUCLEOTIDE SEQUENCE [LARGE SCALE GENOMIC DNA]</scope>
    <source>
        <strain evidence="1 2">YH12207_T</strain>
    </source>
</reference>
<sequence length="96" mass="10415">MPSNSLELESTESDFLVGDVVCITEAWRPNTNNLYVFENAVGDTAQVSLFKSGISKTMAIAAGFCVSVRNIRQATVAELHANRRLTEAEHALAEVS</sequence>
<gene>
    <name evidence="1" type="ORF">G0028_09055</name>
</gene>
<evidence type="ECO:0000313" key="2">
    <source>
        <dbReference type="Proteomes" id="UP000593966"/>
    </source>
</evidence>
<dbReference type="EMBL" id="CP048659">
    <property type="protein sequence ID" value="QOW47909.1"/>
    <property type="molecule type" value="Genomic_DNA"/>
</dbReference>
<dbReference type="AlphaFoldDB" id="A0A7S6VZS4"/>
<keyword evidence="2" id="KW-1185">Reference proteome</keyword>